<dbReference type="InterPro" id="IPR050482">
    <property type="entry name" value="Sensor_HK_TwoCompSys"/>
</dbReference>
<keyword evidence="3" id="KW-0597">Phosphoprotein</keyword>
<dbReference type="GO" id="GO:0016020">
    <property type="term" value="C:membrane"/>
    <property type="evidence" value="ECO:0007669"/>
    <property type="project" value="InterPro"/>
</dbReference>
<keyword evidence="6 13" id="KW-0418">Kinase</keyword>
<keyword evidence="10" id="KW-0472">Membrane</keyword>
<proteinExistence type="predicted"/>
<dbReference type="InterPro" id="IPR003594">
    <property type="entry name" value="HATPase_dom"/>
</dbReference>
<feature type="domain" description="Histidine kinase/HSP90-like ATPase" evidence="11">
    <location>
        <begin position="307"/>
        <end position="395"/>
    </location>
</feature>
<dbReference type="Proteomes" id="UP000234331">
    <property type="component" value="Unassembled WGS sequence"/>
</dbReference>
<evidence type="ECO:0000259" key="12">
    <source>
        <dbReference type="Pfam" id="PF07730"/>
    </source>
</evidence>
<organism evidence="13 14">
    <name type="scientific">Frankia canadensis</name>
    <dbReference type="NCBI Taxonomy" id="1836972"/>
    <lineage>
        <taxon>Bacteria</taxon>
        <taxon>Bacillati</taxon>
        <taxon>Actinomycetota</taxon>
        <taxon>Actinomycetes</taxon>
        <taxon>Frankiales</taxon>
        <taxon>Frankiaceae</taxon>
        <taxon>Frankia</taxon>
    </lineage>
</organism>
<dbReference type="GO" id="GO:0005524">
    <property type="term" value="F:ATP binding"/>
    <property type="evidence" value="ECO:0007669"/>
    <property type="project" value="UniProtKB-KW"/>
</dbReference>
<keyword evidence="14" id="KW-1185">Reference proteome</keyword>
<keyword evidence="10" id="KW-0812">Transmembrane</keyword>
<feature type="domain" description="Signal transduction histidine kinase subgroup 3 dimerisation and phosphoacceptor" evidence="12">
    <location>
        <begin position="194"/>
        <end position="259"/>
    </location>
</feature>
<evidence type="ECO:0000256" key="4">
    <source>
        <dbReference type="ARBA" id="ARBA00022679"/>
    </source>
</evidence>
<evidence type="ECO:0000313" key="14">
    <source>
        <dbReference type="Proteomes" id="UP000234331"/>
    </source>
</evidence>
<protein>
    <recommendedName>
        <fullName evidence="2">histidine kinase</fullName>
        <ecNumber evidence="2">2.7.13.3</ecNumber>
    </recommendedName>
</protein>
<keyword evidence="7" id="KW-0067">ATP-binding</keyword>
<dbReference type="CDD" id="cd16917">
    <property type="entry name" value="HATPase_UhpB-NarQ-NarX-like"/>
    <property type="match status" value="1"/>
</dbReference>
<dbReference type="GO" id="GO:0000155">
    <property type="term" value="F:phosphorelay sensor kinase activity"/>
    <property type="evidence" value="ECO:0007669"/>
    <property type="project" value="InterPro"/>
</dbReference>
<dbReference type="EMBL" id="FZMO01000050">
    <property type="protein sequence ID" value="SNQ46536.1"/>
    <property type="molecule type" value="Genomic_DNA"/>
</dbReference>
<evidence type="ECO:0000256" key="9">
    <source>
        <dbReference type="SAM" id="MobiDB-lite"/>
    </source>
</evidence>
<feature type="transmembrane region" description="Helical" evidence="10">
    <location>
        <begin position="21"/>
        <end position="40"/>
    </location>
</feature>
<dbReference type="SUPFAM" id="SSF55874">
    <property type="entry name" value="ATPase domain of HSP90 chaperone/DNA topoisomerase II/histidine kinase"/>
    <property type="match status" value="1"/>
</dbReference>
<evidence type="ECO:0000256" key="1">
    <source>
        <dbReference type="ARBA" id="ARBA00000085"/>
    </source>
</evidence>
<name>A0A2I2KLL3_9ACTN</name>
<evidence type="ECO:0000259" key="11">
    <source>
        <dbReference type="Pfam" id="PF02518"/>
    </source>
</evidence>
<dbReference type="InterPro" id="IPR011712">
    <property type="entry name" value="Sig_transdc_His_kin_sub3_dim/P"/>
</dbReference>
<reference evidence="13 14" key="1">
    <citation type="submission" date="2017-06" db="EMBL/GenBank/DDBJ databases">
        <authorList>
            <person name="Kim H.J."/>
            <person name="Triplett B.A."/>
        </authorList>
    </citation>
    <scope>NUCLEOTIDE SEQUENCE [LARGE SCALE GENOMIC DNA]</scope>
    <source>
        <strain evidence="13">FRACA_ARgP5</strain>
    </source>
</reference>
<gene>
    <name evidence="13" type="ORF">FRACA_1430017</name>
</gene>
<evidence type="ECO:0000256" key="2">
    <source>
        <dbReference type="ARBA" id="ARBA00012438"/>
    </source>
</evidence>
<evidence type="ECO:0000256" key="10">
    <source>
        <dbReference type="SAM" id="Phobius"/>
    </source>
</evidence>
<feature type="transmembrane region" description="Helical" evidence="10">
    <location>
        <begin position="52"/>
        <end position="68"/>
    </location>
</feature>
<evidence type="ECO:0000256" key="7">
    <source>
        <dbReference type="ARBA" id="ARBA00022840"/>
    </source>
</evidence>
<comment type="catalytic activity">
    <reaction evidence="1">
        <text>ATP + protein L-histidine = ADP + protein N-phospho-L-histidine.</text>
        <dbReference type="EC" id="2.7.13.3"/>
    </reaction>
</comment>
<dbReference type="Gene3D" id="1.20.5.1930">
    <property type="match status" value="1"/>
</dbReference>
<dbReference type="GO" id="GO:0046983">
    <property type="term" value="F:protein dimerization activity"/>
    <property type="evidence" value="ECO:0007669"/>
    <property type="project" value="InterPro"/>
</dbReference>
<dbReference type="Pfam" id="PF02518">
    <property type="entry name" value="HATPase_c"/>
    <property type="match status" value="1"/>
</dbReference>
<dbReference type="EC" id="2.7.13.3" evidence="2"/>
<evidence type="ECO:0000256" key="8">
    <source>
        <dbReference type="ARBA" id="ARBA00023012"/>
    </source>
</evidence>
<feature type="region of interest" description="Disordered" evidence="9">
    <location>
        <begin position="1"/>
        <end position="21"/>
    </location>
</feature>
<accession>A0A2I2KLL3</accession>
<feature type="compositionally biased region" description="Basic residues" evidence="9">
    <location>
        <begin position="10"/>
        <end position="21"/>
    </location>
</feature>
<evidence type="ECO:0000256" key="5">
    <source>
        <dbReference type="ARBA" id="ARBA00022741"/>
    </source>
</evidence>
<evidence type="ECO:0000313" key="13">
    <source>
        <dbReference type="EMBL" id="SNQ46536.1"/>
    </source>
</evidence>
<keyword evidence="10" id="KW-1133">Transmembrane helix</keyword>
<keyword evidence="4" id="KW-0808">Transferase</keyword>
<evidence type="ECO:0000256" key="3">
    <source>
        <dbReference type="ARBA" id="ARBA00022553"/>
    </source>
</evidence>
<sequence>MTHPADAVSRSRRPRDGRTRRREAATVAVALLLFLVGVMLRDDDQPVSAPPAAAYLLAAISCAILPARHRAPGTAVAVTVGCAALVPPFGLFLNPLVLAPVMIAAFSLEAGSERRGHNATMATSALLLATSLLVFDIDSWQAATRTGVVAFPLLAGALGRSLRDRRAYLAAVEDRARRAEESRESEARRRVAEERMRIARELHDIVAHHIALANAQAAVATQVFDSHPERSRASLRQLSETTADALHELRATVGLLRQSGGSSTPLEPAPGLSRLPALVESFRRTGLDVTVRQTGPARPLSPGADLTAYRIVQEALTNVTKHAAIDRAQVNLTYDDARLTIAIADDGRSPAAPADRAPGYGLIGMRERAAAAGGRLTVGRRPQGGFLVTLELPLAPPRDAARLDLGEDGQSGDGHASGPDAKTDKGTGS</sequence>
<keyword evidence="8" id="KW-0902">Two-component regulatory system</keyword>
<dbReference type="Pfam" id="PF07730">
    <property type="entry name" value="HisKA_3"/>
    <property type="match status" value="1"/>
</dbReference>
<feature type="transmembrane region" description="Helical" evidence="10">
    <location>
        <begin position="75"/>
        <end position="97"/>
    </location>
</feature>
<dbReference type="AlphaFoldDB" id="A0A2I2KLL3"/>
<keyword evidence="5" id="KW-0547">Nucleotide-binding</keyword>
<dbReference type="InterPro" id="IPR036890">
    <property type="entry name" value="HATPase_C_sf"/>
</dbReference>
<dbReference type="Gene3D" id="3.30.565.10">
    <property type="entry name" value="Histidine kinase-like ATPase, C-terminal domain"/>
    <property type="match status" value="1"/>
</dbReference>
<evidence type="ECO:0000256" key="6">
    <source>
        <dbReference type="ARBA" id="ARBA00022777"/>
    </source>
</evidence>
<feature type="region of interest" description="Disordered" evidence="9">
    <location>
        <begin position="398"/>
        <end position="429"/>
    </location>
</feature>
<dbReference type="PANTHER" id="PTHR24421:SF10">
    <property type="entry name" value="NITRATE_NITRITE SENSOR PROTEIN NARQ"/>
    <property type="match status" value="1"/>
</dbReference>
<dbReference type="PANTHER" id="PTHR24421">
    <property type="entry name" value="NITRATE/NITRITE SENSOR PROTEIN NARX-RELATED"/>
    <property type="match status" value="1"/>
</dbReference>